<name>A0ABD4UPV1_9BURK</name>
<dbReference type="NCBIfam" id="NF041728">
    <property type="entry name" value="BPSL0761_fam"/>
    <property type="match status" value="1"/>
</dbReference>
<proteinExistence type="predicted"/>
<evidence type="ECO:0000313" key="3">
    <source>
        <dbReference type="Proteomes" id="UP000191686"/>
    </source>
</evidence>
<evidence type="ECO:0000313" key="2">
    <source>
        <dbReference type="EMBL" id="MCW3716465.1"/>
    </source>
</evidence>
<feature type="region of interest" description="Disordered" evidence="1">
    <location>
        <begin position="119"/>
        <end position="140"/>
    </location>
</feature>
<gene>
    <name evidence="2" type="ORF">UE95_034790</name>
</gene>
<organism evidence="2 3">
    <name type="scientific">Burkholderia cenocepacia</name>
    <dbReference type="NCBI Taxonomy" id="95486"/>
    <lineage>
        <taxon>Bacteria</taxon>
        <taxon>Pseudomonadati</taxon>
        <taxon>Pseudomonadota</taxon>
        <taxon>Betaproteobacteria</taxon>
        <taxon>Burkholderiales</taxon>
        <taxon>Burkholderiaceae</taxon>
        <taxon>Burkholderia</taxon>
        <taxon>Burkholderia cepacia complex</taxon>
    </lineage>
</organism>
<protein>
    <submittedName>
        <fullName evidence="2">Uncharacterized protein</fullName>
    </submittedName>
</protein>
<reference evidence="2 3" key="2">
    <citation type="journal article" date="2017" name="Front. Microbiol.">
        <title>Genomics Reveals a Unique Clone of Burkholderia cenocepacia Harboring an Actively Excising Novel Genomic Island.</title>
        <authorList>
            <person name="Patil P.P."/>
            <person name="Mali S."/>
            <person name="Midha S."/>
            <person name="Gautam V."/>
            <person name="Dash L."/>
            <person name="Kumar S."/>
            <person name="Shastri J."/>
            <person name="Singhal L."/>
            <person name="Patil P.B."/>
        </authorList>
    </citation>
    <scope>NUCLEOTIDE SEQUENCE [LARGE SCALE GENOMIC DNA]</scope>
    <source>
        <strain evidence="2 3">BC-19</strain>
    </source>
</reference>
<dbReference type="EMBL" id="JYMX02000044">
    <property type="protein sequence ID" value="MCW3716465.1"/>
    <property type="molecule type" value="Genomic_DNA"/>
</dbReference>
<comment type="caution">
    <text evidence="2">The sequence shown here is derived from an EMBL/GenBank/DDBJ whole genome shotgun (WGS) entry which is preliminary data.</text>
</comment>
<feature type="region of interest" description="Disordered" evidence="1">
    <location>
        <begin position="64"/>
        <end position="107"/>
    </location>
</feature>
<dbReference type="AlphaFoldDB" id="A0ABD4UPV1"/>
<evidence type="ECO:0000256" key="1">
    <source>
        <dbReference type="SAM" id="MobiDB-lite"/>
    </source>
</evidence>
<dbReference type="Proteomes" id="UP000191686">
    <property type="component" value="Unassembled WGS sequence"/>
</dbReference>
<reference evidence="2 3" key="1">
    <citation type="journal article" date="2017" name="Front. Microbiol.">
        <title>Genomics reveals a unique clone of Burkholderia cenocepacia harbouring an actively excising novel genomic island.</title>
        <authorList>
            <person name="Patil P."/>
            <person name="Mali S."/>
            <person name="Midha S."/>
            <person name="Gautam V."/>
            <person name="Dash L."/>
            <person name="Kumar S."/>
            <person name="Shastri J."/>
            <person name="Singhal L."/>
            <person name="Patil P.B."/>
        </authorList>
    </citation>
    <scope>NUCLEOTIDE SEQUENCE [LARGE SCALE GENOMIC DNA]</scope>
    <source>
        <strain evidence="2 3">BC-19</strain>
    </source>
</reference>
<dbReference type="InterPro" id="IPR049723">
    <property type="entry name" value="BPSL0761-like"/>
</dbReference>
<sequence length="140" mass="15583">MTTAHERTKAVVETRNYLQILASDINCAKKCDLGAEAVRLLRHYPLDVDLDVSAAALPNVWSPAARHGRRVEDGHRENLPAALQHPTRRSSKERLLGMPDVGTDGDFNCRDLKQVTVSPARQANEAHKMHSDNQVNLGKR</sequence>
<dbReference type="RefSeq" id="WP_179148859.1">
    <property type="nucleotide sequence ID" value="NZ_JYMX02000044.1"/>
</dbReference>
<accession>A0ABD4UPV1</accession>